<comment type="caution">
    <text evidence="3">The sequence shown here is derived from an EMBL/GenBank/DDBJ whole genome shotgun (WGS) entry which is preliminary data.</text>
</comment>
<dbReference type="Pfam" id="PF13635">
    <property type="entry name" value="DUF4143"/>
    <property type="match status" value="1"/>
</dbReference>
<organism evidence="3 4">
    <name type="scientific">Enorma phocaeensis</name>
    <dbReference type="NCBI Taxonomy" id="1871019"/>
    <lineage>
        <taxon>Bacteria</taxon>
        <taxon>Bacillati</taxon>
        <taxon>Actinomycetota</taxon>
        <taxon>Coriobacteriia</taxon>
        <taxon>Coriobacteriales</taxon>
        <taxon>Coriobacteriaceae</taxon>
        <taxon>Enorma</taxon>
    </lineage>
</organism>
<dbReference type="EMBL" id="JAUDDZ010000012">
    <property type="protein sequence ID" value="MDM8275466.1"/>
    <property type="molecule type" value="Genomic_DNA"/>
</dbReference>
<gene>
    <name evidence="3" type="ORF">QUW28_08200</name>
</gene>
<protein>
    <submittedName>
        <fullName evidence="3">ATP-binding protein</fullName>
    </submittedName>
</protein>
<dbReference type="Proteomes" id="UP001529421">
    <property type="component" value="Unassembled WGS sequence"/>
</dbReference>
<sequence length="487" mass="55587">MVAADVTALVRERMTETIPSPSPRNHIIRELPEPARFNLVHIITGMRRCGKTFYLFQLMQSLLAKGVRRERMLHFDFSDERLKPLDRNIMQAIVEEYWRQVPEAREQGCYLFLDEVQEIDEWQGFCQRIAEQETVTLVITGSSSKVSSSEIASSFRGRSHVHEMWPLSFAEYCSFNGIAIPDAEQTAFSPREATRYESAFDDYLQWGGFPGIQQRPIGDRIELLQGYVRDVVARDVAERSGRGDISLTMQLALFAIRNTACELSSNDLSKRLTELGYKAYWNKVTKLLELLQQAYLIHYLPEYTTMLKPNTTALPKVYAEDHGLAMAVSRANQQDHGKRLETLVYLELRRRFSGRRTDAISSLSVPDSSNAKVDFITGDALGLDPYELIQVCFDMSAERTKRREIGSLEAGMRFTHLSEGLVLTLREEGVVQTDAGTVRIMPTWKWCLLPHEFTEGRAQDWDLREQQAQQVYVHLLKSGACHTGVAC</sequence>
<dbReference type="InterPro" id="IPR025420">
    <property type="entry name" value="DUF4143"/>
</dbReference>
<name>A0ABT7VAD5_9ACTN</name>
<evidence type="ECO:0000259" key="1">
    <source>
        <dbReference type="Pfam" id="PF13173"/>
    </source>
</evidence>
<evidence type="ECO:0000313" key="3">
    <source>
        <dbReference type="EMBL" id="MDM8275466.1"/>
    </source>
</evidence>
<reference evidence="4" key="1">
    <citation type="submission" date="2023-06" db="EMBL/GenBank/DDBJ databases">
        <title>Identification and characterization of horizontal gene transfer across gut microbiota members of farm animals based on homology search.</title>
        <authorList>
            <person name="Zeman M."/>
            <person name="Kubasova T."/>
            <person name="Jahodarova E."/>
            <person name="Nykrynova M."/>
            <person name="Rychlik I."/>
        </authorList>
    </citation>
    <scope>NUCLEOTIDE SEQUENCE [LARGE SCALE GENOMIC DNA]</scope>
    <source>
        <strain evidence="4">154_Feed</strain>
    </source>
</reference>
<keyword evidence="3" id="KW-0067">ATP-binding</keyword>
<dbReference type="SUPFAM" id="SSF52540">
    <property type="entry name" value="P-loop containing nucleoside triphosphate hydrolases"/>
    <property type="match status" value="1"/>
</dbReference>
<keyword evidence="4" id="KW-1185">Reference proteome</keyword>
<accession>A0ABT7VAD5</accession>
<dbReference type="InterPro" id="IPR027417">
    <property type="entry name" value="P-loop_NTPase"/>
</dbReference>
<feature type="domain" description="DUF4143" evidence="2">
    <location>
        <begin position="234"/>
        <end position="377"/>
    </location>
</feature>
<dbReference type="InterPro" id="IPR041682">
    <property type="entry name" value="AAA_14"/>
</dbReference>
<keyword evidence="3" id="KW-0547">Nucleotide-binding</keyword>
<feature type="domain" description="AAA" evidence="1">
    <location>
        <begin position="40"/>
        <end position="173"/>
    </location>
</feature>
<proteinExistence type="predicted"/>
<dbReference type="Pfam" id="PF13173">
    <property type="entry name" value="AAA_14"/>
    <property type="match status" value="1"/>
</dbReference>
<dbReference type="PANTHER" id="PTHR33295">
    <property type="entry name" value="ATPASE"/>
    <property type="match status" value="1"/>
</dbReference>
<dbReference type="PANTHER" id="PTHR33295:SF8">
    <property type="entry name" value="AAA+ ATPASE DOMAIN-CONTAINING PROTEIN"/>
    <property type="match status" value="1"/>
</dbReference>
<evidence type="ECO:0000313" key="4">
    <source>
        <dbReference type="Proteomes" id="UP001529421"/>
    </source>
</evidence>
<dbReference type="GO" id="GO:0005524">
    <property type="term" value="F:ATP binding"/>
    <property type="evidence" value="ECO:0007669"/>
    <property type="project" value="UniProtKB-KW"/>
</dbReference>
<evidence type="ECO:0000259" key="2">
    <source>
        <dbReference type="Pfam" id="PF13635"/>
    </source>
</evidence>